<dbReference type="AlphaFoldDB" id="A0A840UFX3"/>
<evidence type="ECO:0000256" key="1">
    <source>
        <dbReference type="ARBA" id="ARBA00007274"/>
    </source>
</evidence>
<proteinExistence type="inferred from homology"/>
<dbReference type="InterPro" id="IPR051159">
    <property type="entry name" value="Hexapeptide_acetyltransf"/>
</dbReference>
<dbReference type="RefSeq" id="WP_183703574.1">
    <property type="nucleotide sequence ID" value="NZ_JACHFE010000005.1"/>
</dbReference>
<evidence type="ECO:0000313" key="3">
    <source>
        <dbReference type="EMBL" id="MBB5321621.1"/>
    </source>
</evidence>
<evidence type="ECO:0000313" key="4">
    <source>
        <dbReference type="Proteomes" id="UP000591735"/>
    </source>
</evidence>
<accession>A0A840UFX3</accession>
<evidence type="ECO:0000256" key="2">
    <source>
        <dbReference type="ARBA" id="ARBA00022679"/>
    </source>
</evidence>
<dbReference type="Proteomes" id="UP000591735">
    <property type="component" value="Unassembled WGS sequence"/>
</dbReference>
<dbReference type="EMBL" id="JACHFE010000005">
    <property type="protein sequence ID" value="MBB5321621.1"/>
    <property type="molecule type" value="Genomic_DNA"/>
</dbReference>
<reference evidence="3 4" key="1">
    <citation type="submission" date="2020-08" db="EMBL/GenBank/DDBJ databases">
        <title>Genomic Encyclopedia of Type Strains, Phase IV (KMG-IV): sequencing the most valuable type-strain genomes for metagenomic binning, comparative biology and taxonomic classification.</title>
        <authorList>
            <person name="Goeker M."/>
        </authorList>
    </citation>
    <scope>NUCLEOTIDE SEQUENCE [LARGE SCALE GENOMIC DNA]</scope>
    <source>
        <strain evidence="3 4">DSM 22359</strain>
    </source>
</reference>
<keyword evidence="4" id="KW-1185">Reference proteome</keyword>
<dbReference type="GO" id="GO:0005829">
    <property type="term" value="C:cytosol"/>
    <property type="evidence" value="ECO:0007669"/>
    <property type="project" value="TreeGrafter"/>
</dbReference>
<keyword evidence="2 3" id="KW-0808">Transferase</keyword>
<dbReference type="PANTHER" id="PTHR23416:SF23">
    <property type="entry name" value="ACETYLTRANSFERASE C18B11.09C-RELATED"/>
    <property type="match status" value="1"/>
</dbReference>
<dbReference type="GO" id="GO:0008374">
    <property type="term" value="F:O-acyltransferase activity"/>
    <property type="evidence" value="ECO:0007669"/>
    <property type="project" value="TreeGrafter"/>
</dbReference>
<dbReference type="SUPFAM" id="SSF51161">
    <property type="entry name" value="Trimeric LpxA-like enzymes"/>
    <property type="match status" value="1"/>
</dbReference>
<dbReference type="Gene3D" id="2.160.10.10">
    <property type="entry name" value="Hexapeptide repeat proteins"/>
    <property type="match status" value="2"/>
</dbReference>
<dbReference type="InterPro" id="IPR011004">
    <property type="entry name" value="Trimer_LpxA-like_sf"/>
</dbReference>
<comment type="caution">
    <text evidence="3">The sequence shown here is derived from an EMBL/GenBank/DDBJ whole genome shotgun (WGS) entry which is preliminary data.</text>
</comment>
<gene>
    <name evidence="3" type="ORF">HNR38_002115</name>
</gene>
<comment type="similarity">
    <text evidence="1">Belongs to the transferase hexapeptide repeat family.</text>
</comment>
<name>A0A840UFX3_9GAMM</name>
<protein>
    <submittedName>
        <fullName evidence="3">Acetyltransferase-like isoleucine patch superfamily enzyme</fullName>
    </submittedName>
</protein>
<dbReference type="PANTHER" id="PTHR23416">
    <property type="entry name" value="SIALIC ACID SYNTHASE-RELATED"/>
    <property type="match status" value="1"/>
</dbReference>
<sequence length="140" mass="14985">MLLKDLLDHFNAGLPVEAGDSAHQLLVEYSNEAMRIAAELNNAYHTPEEVRRLFSSLIGKPVDDTFMLFPPFNSDFGKNITVGKTVFINSGCKFQDQGGITIGDDAVIAAGAVVTSDVAAGTIVGGVPARFIREIDADDE</sequence>
<organism evidence="3 4">
    <name type="scientific">Marinobacter oulmenensis</name>
    <dbReference type="NCBI Taxonomy" id="643747"/>
    <lineage>
        <taxon>Bacteria</taxon>
        <taxon>Pseudomonadati</taxon>
        <taxon>Pseudomonadota</taxon>
        <taxon>Gammaproteobacteria</taxon>
        <taxon>Pseudomonadales</taxon>
        <taxon>Marinobacteraceae</taxon>
        <taxon>Marinobacter</taxon>
    </lineage>
</organism>